<dbReference type="PANTHER" id="PTHR33545">
    <property type="entry name" value="UPF0750 MEMBRANE PROTEIN YITT-RELATED"/>
    <property type="match status" value="1"/>
</dbReference>
<dbReference type="InterPro" id="IPR003740">
    <property type="entry name" value="YitT"/>
</dbReference>
<evidence type="ECO:0000256" key="2">
    <source>
        <dbReference type="ARBA" id="ARBA00022475"/>
    </source>
</evidence>
<evidence type="ECO:0000256" key="5">
    <source>
        <dbReference type="ARBA" id="ARBA00023136"/>
    </source>
</evidence>
<dbReference type="Gene3D" id="3.30.70.120">
    <property type="match status" value="1"/>
</dbReference>
<evidence type="ECO:0000313" key="8">
    <source>
        <dbReference type="EMBL" id="MBB6480935.1"/>
    </source>
</evidence>
<name>A0A841RAH8_9SPIO</name>
<accession>A0A841RAH8</accession>
<evidence type="ECO:0000256" key="4">
    <source>
        <dbReference type="ARBA" id="ARBA00022989"/>
    </source>
</evidence>
<evidence type="ECO:0000259" key="7">
    <source>
        <dbReference type="Pfam" id="PF10035"/>
    </source>
</evidence>
<evidence type="ECO:0000256" key="1">
    <source>
        <dbReference type="ARBA" id="ARBA00004651"/>
    </source>
</evidence>
<dbReference type="GO" id="GO:0005886">
    <property type="term" value="C:plasma membrane"/>
    <property type="evidence" value="ECO:0007669"/>
    <property type="project" value="UniProtKB-SubCell"/>
</dbReference>
<keyword evidence="4 6" id="KW-1133">Transmembrane helix</keyword>
<feature type="domain" description="DUF2179" evidence="7">
    <location>
        <begin position="223"/>
        <end position="277"/>
    </location>
</feature>
<comment type="subcellular location">
    <subcellularLocation>
        <location evidence="1">Cell membrane</location>
        <topology evidence="1">Multi-pass membrane protein</topology>
    </subcellularLocation>
</comment>
<protein>
    <submittedName>
        <fullName evidence="8">Uncharacterized membrane-anchored protein YitT (DUF2179 family)</fullName>
    </submittedName>
</protein>
<dbReference type="PIRSF" id="PIRSF006483">
    <property type="entry name" value="Membrane_protein_YitT"/>
    <property type="match status" value="1"/>
</dbReference>
<feature type="transmembrane region" description="Helical" evidence="6">
    <location>
        <begin position="107"/>
        <end position="126"/>
    </location>
</feature>
<dbReference type="Pfam" id="PF02588">
    <property type="entry name" value="YitT_membrane"/>
    <property type="match status" value="1"/>
</dbReference>
<proteinExistence type="predicted"/>
<sequence length="285" mass="30737">MGKVSTAIKDYIFISLGAFLIGLGWSAFLIPAKIVGGGVGGLATLGFYMWNVTPGYIYLGINAILILLAIKILGASFGIRTIYGILVVSAALNLLPIVITEPIVDDGLLATILGGGLTGIGIGLAITHRGSTGGTEIIAMIINHYKNISPGRIMLYCDVFIIASSYFVFQSLETMVYGYVSMAVTTYVVDNYLEGSRQSVQFMIISQTKKAVIAQRINDEVSRGITLLKGVGWYSGKETDPLLVLARRTQFNQIMSIVKSEDEHAFVSVSKVMGVYGNGFDRIRI</sequence>
<dbReference type="RefSeq" id="WP_184747179.1">
    <property type="nucleotide sequence ID" value="NZ_JACHGJ010000004.1"/>
</dbReference>
<evidence type="ECO:0000256" key="3">
    <source>
        <dbReference type="ARBA" id="ARBA00022692"/>
    </source>
</evidence>
<comment type="caution">
    <text evidence="8">The sequence shown here is derived from an EMBL/GenBank/DDBJ whole genome shotgun (WGS) entry which is preliminary data.</text>
</comment>
<feature type="transmembrane region" description="Helical" evidence="6">
    <location>
        <begin position="153"/>
        <end position="169"/>
    </location>
</feature>
<dbReference type="CDD" id="cd16380">
    <property type="entry name" value="YitT_C"/>
    <property type="match status" value="1"/>
</dbReference>
<dbReference type="InterPro" id="IPR019264">
    <property type="entry name" value="DUF2179"/>
</dbReference>
<evidence type="ECO:0000313" key="9">
    <source>
        <dbReference type="Proteomes" id="UP000587760"/>
    </source>
</evidence>
<dbReference type="Pfam" id="PF10035">
    <property type="entry name" value="DUF2179"/>
    <property type="match status" value="1"/>
</dbReference>
<keyword evidence="9" id="KW-1185">Reference proteome</keyword>
<dbReference type="AlphaFoldDB" id="A0A841RAH8"/>
<keyword evidence="3 6" id="KW-0812">Transmembrane</keyword>
<dbReference type="PANTHER" id="PTHR33545:SF5">
    <property type="entry name" value="UPF0750 MEMBRANE PROTEIN YITT"/>
    <property type="match status" value="1"/>
</dbReference>
<evidence type="ECO:0000256" key="6">
    <source>
        <dbReference type="SAM" id="Phobius"/>
    </source>
</evidence>
<feature type="transmembrane region" description="Helical" evidence="6">
    <location>
        <begin position="12"/>
        <end position="35"/>
    </location>
</feature>
<dbReference type="InterPro" id="IPR051461">
    <property type="entry name" value="UPF0750_membrane"/>
</dbReference>
<dbReference type="EMBL" id="JACHGJ010000004">
    <property type="protein sequence ID" value="MBB6480935.1"/>
    <property type="molecule type" value="Genomic_DNA"/>
</dbReference>
<dbReference type="InterPro" id="IPR015867">
    <property type="entry name" value="N-reg_PII/ATP_PRibTrfase_C"/>
</dbReference>
<feature type="transmembrane region" description="Helical" evidence="6">
    <location>
        <begin position="81"/>
        <end position="101"/>
    </location>
</feature>
<keyword evidence="5 6" id="KW-0472">Membrane</keyword>
<gene>
    <name evidence="8" type="ORF">HNR50_002608</name>
</gene>
<organism evidence="8 9">
    <name type="scientific">Spirochaeta isovalerica</name>
    <dbReference type="NCBI Taxonomy" id="150"/>
    <lineage>
        <taxon>Bacteria</taxon>
        <taxon>Pseudomonadati</taxon>
        <taxon>Spirochaetota</taxon>
        <taxon>Spirochaetia</taxon>
        <taxon>Spirochaetales</taxon>
        <taxon>Spirochaetaceae</taxon>
        <taxon>Spirochaeta</taxon>
    </lineage>
</organism>
<dbReference type="Proteomes" id="UP000587760">
    <property type="component" value="Unassembled WGS sequence"/>
</dbReference>
<reference evidence="8 9" key="1">
    <citation type="submission" date="2020-08" db="EMBL/GenBank/DDBJ databases">
        <title>Genomic Encyclopedia of Type Strains, Phase IV (KMG-IV): sequencing the most valuable type-strain genomes for metagenomic binning, comparative biology and taxonomic classification.</title>
        <authorList>
            <person name="Goeker M."/>
        </authorList>
    </citation>
    <scope>NUCLEOTIDE SEQUENCE [LARGE SCALE GENOMIC DNA]</scope>
    <source>
        <strain evidence="8 9">DSM 2461</strain>
    </source>
</reference>
<keyword evidence="2" id="KW-1003">Cell membrane</keyword>
<feature type="transmembrane region" description="Helical" evidence="6">
    <location>
        <begin position="55"/>
        <end position="74"/>
    </location>
</feature>